<sequence length="221" mass="25877">MVNKETVSRTFKPLWRTRKPFLIHDMSENKMVFEFENEVDLERVMEFEPWTYDKHLVLFQRIDDTTTISSLSFTECSFWVQIHKLPIKSMTPELGRSIGSSIGKVVRVAEFEEKGTIGRSLRVRVAIDVSKSLSRGRKLWDNGVAVGWVSFRYERLPNFCYWCGCLLHEDRECDLWLGNKGKTPLEQRQFGPWLRAETDYHFRKPWSSGVGSECEKASQAR</sequence>
<dbReference type="PANTHER" id="PTHR31286:SF167">
    <property type="entry name" value="OS09G0268800 PROTEIN"/>
    <property type="match status" value="1"/>
</dbReference>
<feature type="domain" description="Zinc knuckle CX2CX4HX4C" evidence="2">
    <location>
        <begin position="127"/>
        <end position="174"/>
    </location>
</feature>
<dbReference type="Proteomes" id="UP000237347">
    <property type="component" value="Unassembled WGS sequence"/>
</dbReference>
<protein>
    <recommendedName>
        <fullName evidence="5">DUF4283 domain-containing protein</fullName>
    </recommendedName>
</protein>
<dbReference type="InterPro" id="IPR025836">
    <property type="entry name" value="Zn_knuckle_CX2CX4HX4C"/>
</dbReference>
<evidence type="ECO:0008006" key="5">
    <source>
        <dbReference type="Google" id="ProtNLM"/>
    </source>
</evidence>
<evidence type="ECO:0000259" key="1">
    <source>
        <dbReference type="Pfam" id="PF14111"/>
    </source>
</evidence>
<keyword evidence="4" id="KW-1185">Reference proteome</keyword>
<evidence type="ECO:0000313" key="3">
    <source>
        <dbReference type="EMBL" id="KAK7845528.1"/>
    </source>
</evidence>
<accession>A0AAW0L3H5</accession>
<dbReference type="EMBL" id="PKMF04000169">
    <property type="protein sequence ID" value="KAK7845528.1"/>
    <property type="molecule type" value="Genomic_DNA"/>
</dbReference>
<dbReference type="PANTHER" id="PTHR31286">
    <property type="entry name" value="GLYCINE-RICH CELL WALL STRUCTURAL PROTEIN 1.8-LIKE"/>
    <property type="match status" value="1"/>
</dbReference>
<dbReference type="Pfam" id="PF14392">
    <property type="entry name" value="zf-CCHC_4"/>
    <property type="match status" value="1"/>
</dbReference>
<evidence type="ECO:0000259" key="2">
    <source>
        <dbReference type="Pfam" id="PF14392"/>
    </source>
</evidence>
<dbReference type="Pfam" id="PF14111">
    <property type="entry name" value="DUF4283"/>
    <property type="match status" value="1"/>
</dbReference>
<dbReference type="AlphaFoldDB" id="A0AAW0L3H5"/>
<reference evidence="3 4" key="1">
    <citation type="journal article" date="2018" name="Sci. Data">
        <title>The draft genome sequence of cork oak.</title>
        <authorList>
            <person name="Ramos A.M."/>
            <person name="Usie A."/>
            <person name="Barbosa P."/>
            <person name="Barros P.M."/>
            <person name="Capote T."/>
            <person name="Chaves I."/>
            <person name="Simoes F."/>
            <person name="Abreu I."/>
            <person name="Carrasquinho I."/>
            <person name="Faro C."/>
            <person name="Guimaraes J.B."/>
            <person name="Mendonca D."/>
            <person name="Nobrega F."/>
            <person name="Rodrigues L."/>
            <person name="Saibo N.J.M."/>
            <person name="Varela M.C."/>
            <person name="Egas C."/>
            <person name="Matos J."/>
            <person name="Miguel C.M."/>
            <person name="Oliveira M.M."/>
            <person name="Ricardo C.P."/>
            <person name="Goncalves S."/>
        </authorList>
    </citation>
    <scope>NUCLEOTIDE SEQUENCE [LARGE SCALE GENOMIC DNA]</scope>
    <source>
        <strain evidence="4">cv. HL8</strain>
    </source>
</reference>
<dbReference type="InterPro" id="IPR025558">
    <property type="entry name" value="DUF4283"/>
</dbReference>
<feature type="domain" description="DUF4283" evidence="1">
    <location>
        <begin position="3"/>
        <end position="65"/>
    </location>
</feature>
<organism evidence="3 4">
    <name type="scientific">Quercus suber</name>
    <name type="common">Cork oak</name>
    <dbReference type="NCBI Taxonomy" id="58331"/>
    <lineage>
        <taxon>Eukaryota</taxon>
        <taxon>Viridiplantae</taxon>
        <taxon>Streptophyta</taxon>
        <taxon>Embryophyta</taxon>
        <taxon>Tracheophyta</taxon>
        <taxon>Spermatophyta</taxon>
        <taxon>Magnoliopsida</taxon>
        <taxon>eudicotyledons</taxon>
        <taxon>Gunneridae</taxon>
        <taxon>Pentapetalae</taxon>
        <taxon>rosids</taxon>
        <taxon>fabids</taxon>
        <taxon>Fagales</taxon>
        <taxon>Fagaceae</taxon>
        <taxon>Quercus</taxon>
    </lineage>
</organism>
<gene>
    <name evidence="3" type="ORF">CFP56_009255</name>
</gene>
<dbReference type="InterPro" id="IPR040256">
    <property type="entry name" value="At4g02000-like"/>
</dbReference>
<evidence type="ECO:0000313" key="4">
    <source>
        <dbReference type="Proteomes" id="UP000237347"/>
    </source>
</evidence>
<name>A0AAW0L3H5_QUESU</name>
<proteinExistence type="predicted"/>
<comment type="caution">
    <text evidence="3">The sequence shown here is derived from an EMBL/GenBank/DDBJ whole genome shotgun (WGS) entry which is preliminary data.</text>
</comment>